<keyword evidence="2" id="KW-0472">Membrane</keyword>
<comment type="caution">
    <text evidence="3">The sequence shown here is derived from an EMBL/GenBank/DDBJ whole genome shotgun (WGS) entry which is preliminary data.</text>
</comment>
<dbReference type="AlphaFoldDB" id="A0AAD5DJV6"/>
<evidence type="ECO:0000313" key="3">
    <source>
        <dbReference type="EMBL" id="KAI7837511.1"/>
    </source>
</evidence>
<keyword evidence="2" id="KW-0812">Transmembrane</keyword>
<dbReference type="Proteomes" id="UP001205105">
    <property type="component" value="Unassembled WGS sequence"/>
</dbReference>
<accession>A0AAD5DJV6</accession>
<protein>
    <submittedName>
        <fullName evidence="3">Uncharacterized protein</fullName>
    </submittedName>
</protein>
<evidence type="ECO:0000313" key="4">
    <source>
        <dbReference type="Proteomes" id="UP001205105"/>
    </source>
</evidence>
<evidence type="ECO:0000256" key="1">
    <source>
        <dbReference type="SAM" id="MobiDB-lite"/>
    </source>
</evidence>
<feature type="region of interest" description="Disordered" evidence="1">
    <location>
        <begin position="1"/>
        <end position="42"/>
    </location>
</feature>
<evidence type="ECO:0000256" key="2">
    <source>
        <dbReference type="SAM" id="Phobius"/>
    </source>
</evidence>
<name>A0AAD5DJV6_9CHLO</name>
<reference evidence="3" key="1">
    <citation type="submission" date="2020-11" db="EMBL/GenBank/DDBJ databases">
        <title>Chlorella ohadii genome sequencing and assembly.</title>
        <authorList>
            <person name="Murik O."/>
            <person name="Treves H."/>
            <person name="Kedem I."/>
            <person name="Shotland Y."/>
            <person name="Kaplan A."/>
        </authorList>
    </citation>
    <scope>NUCLEOTIDE SEQUENCE</scope>
    <source>
        <strain evidence="3">1</strain>
    </source>
</reference>
<keyword evidence="2" id="KW-1133">Transmembrane helix</keyword>
<organism evidence="3 4">
    <name type="scientific">Chlorella ohadii</name>
    <dbReference type="NCBI Taxonomy" id="2649997"/>
    <lineage>
        <taxon>Eukaryota</taxon>
        <taxon>Viridiplantae</taxon>
        <taxon>Chlorophyta</taxon>
        <taxon>core chlorophytes</taxon>
        <taxon>Trebouxiophyceae</taxon>
        <taxon>Chlorellales</taxon>
        <taxon>Chlorellaceae</taxon>
        <taxon>Chlorella clade</taxon>
        <taxon>Chlorella</taxon>
    </lineage>
</organism>
<keyword evidence="4" id="KW-1185">Reference proteome</keyword>
<proteinExistence type="predicted"/>
<feature type="compositionally biased region" description="Basic and acidic residues" evidence="1">
    <location>
        <begin position="30"/>
        <end position="41"/>
    </location>
</feature>
<sequence>MQQEPIRITLFPQAGASPDDRPPVSPPWERAAEDDRLDPVRQRTQQYSQRVGQEKVMLQLRKFKEQEAMYLKLFAAAEKKGDDAAMLKWHSAWEDTVQNMELLLANPRKFAWKYGDIYDVESEEQKSIRKVQKRVVDTFATIGFVFGACYLAMGFSVAVVAPPLWIIECLDGLLHRAN</sequence>
<feature type="transmembrane region" description="Helical" evidence="2">
    <location>
        <begin position="139"/>
        <end position="166"/>
    </location>
</feature>
<dbReference type="EMBL" id="JADXDR010000150">
    <property type="protein sequence ID" value="KAI7837511.1"/>
    <property type="molecule type" value="Genomic_DNA"/>
</dbReference>
<gene>
    <name evidence="3" type="ORF">COHA_008647</name>
</gene>